<protein>
    <recommendedName>
        <fullName evidence="1">DDE-1 domain-containing protein</fullName>
    </recommendedName>
</protein>
<name>A0AAQ4DPA9_AMBAM</name>
<dbReference type="GO" id="GO:0003676">
    <property type="term" value="F:nucleic acid binding"/>
    <property type="evidence" value="ECO:0007669"/>
    <property type="project" value="InterPro"/>
</dbReference>
<dbReference type="Pfam" id="PF03184">
    <property type="entry name" value="DDE_1"/>
    <property type="match status" value="1"/>
</dbReference>
<evidence type="ECO:0000259" key="1">
    <source>
        <dbReference type="Pfam" id="PF03184"/>
    </source>
</evidence>
<dbReference type="EMBL" id="JARKHS020028403">
    <property type="protein sequence ID" value="KAK8764299.1"/>
    <property type="molecule type" value="Genomic_DNA"/>
</dbReference>
<dbReference type="InterPro" id="IPR004875">
    <property type="entry name" value="DDE_SF_endonuclease_dom"/>
</dbReference>
<reference evidence="2 3" key="1">
    <citation type="journal article" date="2023" name="Arcadia Sci">
        <title>De novo assembly of a long-read Amblyomma americanum tick genome.</title>
        <authorList>
            <person name="Chou S."/>
            <person name="Poskanzer K.E."/>
            <person name="Rollins M."/>
            <person name="Thuy-Boun P.S."/>
        </authorList>
    </citation>
    <scope>NUCLEOTIDE SEQUENCE [LARGE SCALE GENOMIC DNA]</scope>
    <source>
        <strain evidence="2">F_SG_1</strain>
        <tissue evidence="2">Salivary glands</tissue>
    </source>
</reference>
<sequence length="200" mass="21938">MDQGIIQHIKCKYRKHVLQRMLLCMEAGKKYDLMLLSALNILAHEWANTPTAVIANCFRHSGFVQPNCGVGELPTEAADATTEDDSCFDSVLPPAVRLADYVSIDDGVAIAGQLTEDEIIQEVTGADNDDSSEDDVCEHLPQTPKRTVKEAAEALSVPEDFCEQIPDGSRAAEHLAAVRAIVVTQIRPRKQTTITNFFAK</sequence>
<evidence type="ECO:0000313" key="3">
    <source>
        <dbReference type="Proteomes" id="UP001321473"/>
    </source>
</evidence>
<gene>
    <name evidence="2" type="ORF">V5799_033093</name>
</gene>
<dbReference type="AlphaFoldDB" id="A0AAQ4DPA9"/>
<proteinExistence type="predicted"/>
<comment type="caution">
    <text evidence="2">The sequence shown here is derived from an EMBL/GenBank/DDBJ whole genome shotgun (WGS) entry which is preliminary data.</text>
</comment>
<evidence type="ECO:0000313" key="2">
    <source>
        <dbReference type="EMBL" id="KAK8764299.1"/>
    </source>
</evidence>
<accession>A0AAQ4DPA9</accession>
<feature type="domain" description="DDE-1" evidence="1">
    <location>
        <begin position="1"/>
        <end position="58"/>
    </location>
</feature>
<dbReference type="Proteomes" id="UP001321473">
    <property type="component" value="Unassembled WGS sequence"/>
</dbReference>
<keyword evidence="3" id="KW-1185">Reference proteome</keyword>
<organism evidence="2 3">
    <name type="scientific">Amblyomma americanum</name>
    <name type="common">Lone star tick</name>
    <dbReference type="NCBI Taxonomy" id="6943"/>
    <lineage>
        <taxon>Eukaryota</taxon>
        <taxon>Metazoa</taxon>
        <taxon>Ecdysozoa</taxon>
        <taxon>Arthropoda</taxon>
        <taxon>Chelicerata</taxon>
        <taxon>Arachnida</taxon>
        <taxon>Acari</taxon>
        <taxon>Parasitiformes</taxon>
        <taxon>Ixodida</taxon>
        <taxon>Ixodoidea</taxon>
        <taxon>Ixodidae</taxon>
        <taxon>Amblyomminae</taxon>
        <taxon>Amblyomma</taxon>
    </lineage>
</organism>